<dbReference type="InterPro" id="IPR032672">
    <property type="entry name" value="TmcA/NAT10/Kre33"/>
</dbReference>
<gene>
    <name evidence="3" type="ORF">HYC85_008044</name>
</gene>
<dbReference type="GO" id="GO:0030686">
    <property type="term" value="C:90S preribosome"/>
    <property type="evidence" value="ECO:0007669"/>
    <property type="project" value="TreeGrafter"/>
</dbReference>
<sequence>MKIEREQALSLFLKIMTKINKYLYDVLTKDFDSSFPQEREVSLMPHSISVDDDLNDGAKQVMEKMKIENVGLLDLESLQQYSIADREAGFEQALRSCTTISRSGLVSVKSNSRKKEKVGKNSKTAESRKRKRKSNL</sequence>
<comment type="caution">
    <text evidence="3">The sequence shown here is derived from an EMBL/GenBank/DDBJ whole genome shotgun (WGS) entry which is preliminary data.</text>
</comment>
<dbReference type="InterPro" id="IPR027992">
    <property type="entry name" value="tRNA_bind_dom"/>
</dbReference>
<reference evidence="4" key="1">
    <citation type="journal article" date="2020" name="Nat. Commun.">
        <title>Genome assembly of wild tea tree DASZ reveals pedigree and selection history of tea varieties.</title>
        <authorList>
            <person name="Zhang W."/>
            <person name="Zhang Y."/>
            <person name="Qiu H."/>
            <person name="Guo Y."/>
            <person name="Wan H."/>
            <person name="Zhang X."/>
            <person name="Scossa F."/>
            <person name="Alseekh S."/>
            <person name="Zhang Q."/>
            <person name="Wang P."/>
            <person name="Xu L."/>
            <person name="Schmidt M.H."/>
            <person name="Jia X."/>
            <person name="Li D."/>
            <person name="Zhu A."/>
            <person name="Guo F."/>
            <person name="Chen W."/>
            <person name="Ni D."/>
            <person name="Usadel B."/>
            <person name="Fernie A.R."/>
            <person name="Wen W."/>
        </authorList>
    </citation>
    <scope>NUCLEOTIDE SEQUENCE [LARGE SCALE GENOMIC DNA]</scope>
    <source>
        <strain evidence="4">cv. G240</strain>
    </source>
</reference>
<accession>A0A7J7HT52</accession>
<proteinExistence type="predicted"/>
<dbReference type="GO" id="GO:0000049">
    <property type="term" value="F:tRNA binding"/>
    <property type="evidence" value="ECO:0007669"/>
    <property type="project" value="TreeGrafter"/>
</dbReference>
<dbReference type="AlphaFoldDB" id="A0A7J7HT52"/>
<feature type="domain" description="Possible tRNA binding" evidence="2">
    <location>
        <begin position="1"/>
        <end position="93"/>
    </location>
</feature>
<dbReference type="PANTHER" id="PTHR10925:SF5">
    <property type="entry name" value="RNA CYTIDINE ACETYLTRANSFERASE"/>
    <property type="match status" value="1"/>
</dbReference>
<evidence type="ECO:0000313" key="4">
    <source>
        <dbReference type="Proteomes" id="UP000593564"/>
    </source>
</evidence>
<dbReference type="Pfam" id="PF13725">
    <property type="entry name" value="tRNA_bind_2"/>
    <property type="match status" value="1"/>
</dbReference>
<dbReference type="Proteomes" id="UP000593564">
    <property type="component" value="Unassembled WGS sequence"/>
</dbReference>
<dbReference type="GO" id="GO:1990883">
    <property type="term" value="F:18S rRNA cytidine N-acetyltransferase activity"/>
    <property type="evidence" value="ECO:0007669"/>
    <property type="project" value="TreeGrafter"/>
</dbReference>
<protein>
    <recommendedName>
        <fullName evidence="2">Possible tRNA binding domain-containing protein</fullName>
    </recommendedName>
</protein>
<dbReference type="GO" id="GO:0005730">
    <property type="term" value="C:nucleolus"/>
    <property type="evidence" value="ECO:0007669"/>
    <property type="project" value="TreeGrafter"/>
</dbReference>
<dbReference type="EMBL" id="JACBKZ010000003">
    <property type="protein sequence ID" value="KAF5955188.1"/>
    <property type="molecule type" value="Genomic_DNA"/>
</dbReference>
<evidence type="ECO:0000259" key="2">
    <source>
        <dbReference type="Pfam" id="PF13725"/>
    </source>
</evidence>
<evidence type="ECO:0000256" key="1">
    <source>
        <dbReference type="SAM" id="MobiDB-lite"/>
    </source>
</evidence>
<organism evidence="3 4">
    <name type="scientific">Camellia sinensis</name>
    <name type="common">Tea plant</name>
    <name type="synonym">Thea sinensis</name>
    <dbReference type="NCBI Taxonomy" id="4442"/>
    <lineage>
        <taxon>Eukaryota</taxon>
        <taxon>Viridiplantae</taxon>
        <taxon>Streptophyta</taxon>
        <taxon>Embryophyta</taxon>
        <taxon>Tracheophyta</taxon>
        <taxon>Spermatophyta</taxon>
        <taxon>Magnoliopsida</taxon>
        <taxon>eudicotyledons</taxon>
        <taxon>Gunneridae</taxon>
        <taxon>Pentapetalae</taxon>
        <taxon>asterids</taxon>
        <taxon>Ericales</taxon>
        <taxon>Theaceae</taxon>
        <taxon>Camellia</taxon>
    </lineage>
</organism>
<name>A0A7J7HT52_CAMSI</name>
<keyword evidence="4" id="KW-1185">Reference proteome</keyword>
<dbReference type="GO" id="GO:1904812">
    <property type="term" value="P:rRNA acetylation involved in maturation of SSU-rRNA"/>
    <property type="evidence" value="ECO:0007669"/>
    <property type="project" value="TreeGrafter"/>
</dbReference>
<evidence type="ECO:0000313" key="3">
    <source>
        <dbReference type="EMBL" id="KAF5955188.1"/>
    </source>
</evidence>
<dbReference type="PANTHER" id="PTHR10925">
    <property type="entry name" value="N-ACETYLTRANSFERASE 10"/>
    <property type="match status" value="1"/>
</dbReference>
<feature type="region of interest" description="Disordered" evidence="1">
    <location>
        <begin position="105"/>
        <end position="136"/>
    </location>
</feature>
<reference evidence="3 4" key="2">
    <citation type="submission" date="2020-07" db="EMBL/GenBank/DDBJ databases">
        <title>Genome assembly of wild tea tree DASZ reveals pedigree and selection history of tea varieties.</title>
        <authorList>
            <person name="Zhang W."/>
        </authorList>
    </citation>
    <scope>NUCLEOTIDE SEQUENCE [LARGE SCALE GENOMIC DNA]</scope>
    <source>
        <strain evidence="4">cv. G240</strain>
        <tissue evidence="3">Leaf</tissue>
    </source>
</reference>